<dbReference type="Proteomes" id="UP000275078">
    <property type="component" value="Unassembled WGS sequence"/>
</dbReference>
<dbReference type="AlphaFoldDB" id="A0A3N4ICH6"/>
<reference evidence="1 2" key="1">
    <citation type="journal article" date="2018" name="Nat. Ecol. Evol.">
        <title>Pezizomycetes genomes reveal the molecular basis of ectomycorrhizal truffle lifestyle.</title>
        <authorList>
            <person name="Murat C."/>
            <person name="Payen T."/>
            <person name="Noel B."/>
            <person name="Kuo A."/>
            <person name="Morin E."/>
            <person name="Chen J."/>
            <person name="Kohler A."/>
            <person name="Krizsan K."/>
            <person name="Balestrini R."/>
            <person name="Da Silva C."/>
            <person name="Montanini B."/>
            <person name="Hainaut M."/>
            <person name="Levati E."/>
            <person name="Barry K.W."/>
            <person name="Belfiori B."/>
            <person name="Cichocki N."/>
            <person name="Clum A."/>
            <person name="Dockter R.B."/>
            <person name="Fauchery L."/>
            <person name="Guy J."/>
            <person name="Iotti M."/>
            <person name="Le Tacon F."/>
            <person name="Lindquist E.A."/>
            <person name="Lipzen A."/>
            <person name="Malagnac F."/>
            <person name="Mello A."/>
            <person name="Molinier V."/>
            <person name="Miyauchi S."/>
            <person name="Poulain J."/>
            <person name="Riccioni C."/>
            <person name="Rubini A."/>
            <person name="Sitrit Y."/>
            <person name="Splivallo R."/>
            <person name="Traeger S."/>
            <person name="Wang M."/>
            <person name="Zifcakova L."/>
            <person name="Wipf D."/>
            <person name="Zambonelli A."/>
            <person name="Paolocci F."/>
            <person name="Nowrousian M."/>
            <person name="Ottonello S."/>
            <person name="Baldrian P."/>
            <person name="Spatafora J.W."/>
            <person name="Henrissat B."/>
            <person name="Nagy L.G."/>
            <person name="Aury J.M."/>
            <person name="Wincker P."/>
            <person name="Grigoriev I.V."/>
            <person name="Bonfante P."/>
            <person name="Martin F.M."/>
        </authorList>
    </citation>
    <scope>NUCLEOTIDE SEQUENCE [LARGE SCALE GENOMIC DNA]</scope>
    <source>
        <strain evidence="1 2">RN42</strain>
    </source>
</reference>
<keyword evidence="2" id="KW-1185">Reference proteome</keyword>
<sequence>MSNNDFPPTPEGLITVDGTTITVDPEKFGRFISDFLQPHLPAIIDSINEAARIFYTLDVTEPNRTWSNDIGSDNGPEVRSEMGANGRAKMSKEEVEAELSLLGCASRKALEWFCLEKEEQAGKGLDITFLKTVLKEVDDAKLVMSIVVELA</sequence>
<evidence type="ECO:0000313" key="2">
    <source>
        <dbReference type="Proteomes" id="UP000275078"/>
    </source>
</evidence>
<protein>
    <submittedName>
        <fullName evidence="1">Uncharacterized protein</fullName>
    </submittedName>
</protein>
<evidence type="ECO:0000313" key="1">
    <source>
        <dbReference type="EMBL" id="RPA83147.1"/>
    </source>
</evidence>
<dbReference type="EMBL" id="ML119666">
    <property type="protein sequence ID" value="RPA83147.1"/>
    <property type="molecule type" value="Genomic_DNA"/>
</dbReference>
<organism evidence="1 2">
    <name type="scientific">Ascobolus immersus RN42</name>
    <dbReference type="NCBI Taxonomy" id="1160509"/>
    <lineage>
        <taxon>Eukaryota</taxon>
        <taxon>Fungi</taxon>
        <taxon>Dikarya</taxon>
        <taxon>Ascomycota</taxon>
        <taxon>Pezizomycotina</taxon>
        <taxon>Pezizomycetes</taxon>
        <taxon>Pezizales</taxon>
        <taxon>Ascobolaceae</taxon>
        <taxon>Ascobolus</taxon>
    </lineage>
</organism>
<proteinExistence type="predicted"/>
<gene>
    <name evidence="1" type="ORF">BJ508DRAFT_360624</name>
</gene>
<accession>A0A3N4ICH6</accession>
<name>A0A3N4ICH6_ASCIM</name>